<dbReference type="Pfam" id="PF04937">
    <property type="entry name" value="DUF659"/>
    <property type="match status" value="1"/>
</dbReference>
<keyword evidence="5" id="KW-1185">Reference proteome</keyword>
<dbReference type="PANTHER" id="PTHR32166:SF123">
    <property type="entry name" value="BED-TYPE DOMAIN-CONTAINING PROTEIN"/>
    <property type="match status" value="1"/>
</dbReference>
<dbReference type="Proteomes" id="UP001188597">
    <property type="component" value="Unassembled WGS sequence"/>
</dbReference>
<dbReference type="AlphaFoldDB" id="A0AA89ARX5"/>
<evidence type="ECO:0000256" key="2">
    <source>
        <dbReference type="SAM" id="Phobius"/>
    </source>
</evidence>
<protein>
    <recommendedName>
        <fullName evidence="3">DUF659 domain-containing protein</fullName>
    </recommendedName>
</protein>
<accession>A0AA89ARX5</accession>
<evidence type="ECO:0000256" key="1">
    <source>
        <dbReference type="SAM" id="MobiDB-lite"/>
    </source>
</evidence>
<keyword evidence="2" id="KW-1133">Transmembrane helix</keyword>
<feature type="region of interest" description="Disordered" evidence="1">
    <location>
        <begin position="240"/>
        <end position="271"/>
    </location>
</feature>
<dbReference type="PANTHER" id="PTHR32166">
    <property type="entry name" value="OSJNBA0013A04.12 PROTEIN"/>
    <property type="match status" value="1"/>
</dbReference>
<dbReference type="InterPro" id="IPR012337">
    <property type="entry name" value="RNaseH-like_sf"/>
</dbReference>
<feature type="domain" description="DUF659" evidence="3">
    <location>
        <begin position="25"/>
        <end position="133"/>
    </location>
</feature>
<keyword evidence="2" id="KW-0812">Transmembrane</keyword>
<sequence>MSYSRPDSSDPPWKYSFWPKTNGNVNGKRIIIFLANCPGGTFFLKSIDASCKIHDHNFLYLELDKVVEEIGEEHVVQVVSQNGEAYMKAGKLLMQKRKCLIYAPCDSHSINLILTDFAETLVTKSITMDAREVTSFIYSHKLILAFIRKETGGKELGWATIASSVEKEVEWDYEAASLACVEIMTRSPKKDDEILTQIHSKNINRLEQKRLNDLVFVQYNQCLRERFLIRQIKTGDIYEIFDDDETQPPNPESCKELDGDETQPPDSESCKEAEAEFDELNHDDDIKEDFSYVEIGAELVFTTAGDGLACAQLLDENLNFIPLGGLVHDCFYTEIQWSTLKSCHLRVQICSTVFLDLKVLLYFVLEQLLLLVMTTTFLFFPISLLVNVDNIYFVLNNTGEI</sequence>
<dbReference type="SUPFAM" id="SSF53098">
    <property type="entry name" value="Ribonuclease H-like"/>
    <property type="match status" value="1"/>
</dbReference>
<keyword evidence="2" id="KW-0472">Membrane</keyword>
<reference evidence="4" key="1">
    <citation type="submission" date="2022-12" db="EMBL/GenBank/DDBJ databases">
        <title>Draft genome assemblies for two species of Escallonia (Escalloniales).</title>
        <authorList>
            <person name="Chanderbali A."/>
            <person name="Dervinis C."/>
            <person name="Anghel I."/>
            <person name="Soltis D."/>
            <person name="Soltis P."/>
            <person name="Zapata F."/>
        </authorList>
    </citation>
    <scope>NUCLEOTIDE SEQUENCE</scope>
    <source>
        <strain evidence="4">UCBG64.0493</strain>
        <tissue evidence="4">Leaf</tissue>
    </source>
</reference>
<gene>
    <name evidence="4" type="ORF">RJ639_011144</name>
</gene>
<name>A0AA89ARX5_9ASTE</name>
<proteinExistence type="predicted"/>
<evidence type="ECO:0000313" key="5">
    <source>
        <dbReference type="Proteomes" id="UP001188597"/>
    </source>
</evidence>
<evidence type="ECO:0000259" key="3">
    <source>
        <dbReference type="Pfam" id="PF04937"/>
    </source>
</evidence>
<dbReference type="EMBL" id="JAVXUP010001407">
    <property type="protein sequence ID" value="KAK3012013.1"/>
    <property type="molecule type" value="Genomic_DNA"/>
</dbReference>
<organism evidence="4 5">
    <name type="scientific">Escallonia herrerae</name>
    <dbReference type="NCBI Taxonomy" id="1293975"/>
    <lineage>
        <taxon>Eukaryota</taxon>
        <taxon>Viridiplantae</taxon>
        <taxon>Streptophyta</taxon>
        <taxon>Embryophyta</taxon>
        <taxon>Tracheophyta</taxon>
        <taxon>Spermatophyta</taxon>
        <taxon>Magnoliopsida</taxon>
        <taxon>eudicotyledons</taxon>
        <taxon>Gunneridae</taxon>
        <taxon>Pentapetalae</taxon>
        <taxon>asterids</taxon>
        <taxon>campanulids</taxon>
        <taxon>Escalloniales</taxon>
        <taxon>Escalloniaceae</taxon>
        <taxon>Escallonia</taxon>
    </lineage>
</organism>
<dbReference type="InterPro" id="IPR007021">
    <property type="entry name" value="DUF659"/>
</dbReference>
<feature type="transmembrane region" description="Helical" evidence="2">
    <location>
        <begin position="359"/>
        <end position="386"/>
    </location>
</feature>
<evidence type="ECO:0000313" key="4">
    <source>
        <dbReference type="EMBL" id="KAK3012013.1"/>
    </source>
</evidence>
<comment type="caution">
    <text evidence="4">The sequence shown here is derived from an EMBL/GenBank/DDBJ whole genome shotgun (WGS) entry which is preliminary data.</text>
</comment>